<name>A0A4Y7RII4_9FIRM</name>
<dbReference type="InterPro" id="IPR010982">
    <property type="entry name" value="Lambda_DNA-bd_dom_sf"/>
</dbReference>
<protein>
    <submittedName>
        <fullName evidence="2">Helix-turn-helix protein</fullName>
    </submittedName>
</protein>
<dbReference type="EMBL" id="QFGA01000001">
    <property type="protein sequence ID" value="TEB08626.1"/>
    <property type="molecule type" value="Genomic_DNA"/>
</dbReference>
<organism evidence="2 3">
    <name type="scientific">Pelotomaculum schinkii</name>
    <dbReference type="NCBI Taxonomy" id="78350"/>
    <lineage>
        <taxon>Bacteria</taxon>
        <taxon>Bacillati</taxon>
        <taxon>Bacillota</taxon>
        <taxon>Clostridia</taxon>
        <taxon>Eubacteriales</taxon>
        <taxon>Desulfotomaculaceae</taxon>
        <taxon>Pelotomaculum</taxon>
    </lineage>
</organism>
<dbReference type="RefSeq" id="WP_134217428.1">
    <property type="nucleotide sequence ID" value="NZ_QFGA01000001.1"/>
</dbReference>
<dbReference type="GO" id="GO:0003677">
    <property type="term" value="F:DNA binding"/>
    <property type="evidence" value="ECO:0007669"/>
    <property type="project" value="InterPro"/>
</dbReference>
<reference evidence="2 3" key="1">
    <citation type="journal article" date="2018" name="Environ. Microbiol.">
        <title>Novel energy conservation strategies and behaviour of Pelotomaculum schinkii driving syntrophic propionate catabolism.</title>
        <authorList>
            <person name="Hidalgo-Ahumada C.A.P."/>
            <person name="Nobu M.K."/>
            <person name="Narihiro T."/>
            <person name="Tamaki H."/>
            <person name="Liu W.T."/>
            <person name="Kamagata Y."/>
            <person name="Stams A.J.M."/>
            <person name="Imachi H."/>
            <person name="Sousa D.Z."/>
        </authorList>
    </citation>
    <scope>NUCLEOTIDE SEQUENCE [LARGE SCALE GENOMIC DNA]</scope>
    <source>
        <strain evidence="2 3">HH</strain>
    </source>
</reference>
<dbReference type="Pfam" id="PF01381">
    <property type="entry name" value="HTH_3"/>
    <property type="match status" value="1"/>
</dbReference>
<dbReference type="Gene3D" id="1.10.260.40">
    <property type="entry name" value="lambda repressor-like DNA-binding domains"/>
    <property type="match status" value="1"/>
</dbReference>
<dbReference type="PROSITE" id="PS50943">
    <property type="entry name" value="HTH_CROC1"/>
    <property type="match status" value="1"/>
</dbReference>
<dbReference type="CDD" id="cd00093">
    <property type="entry name" value="HTH_XRE"/>
    <property type="match status" value="1"/>
</dbReference>
<dbReference type="AlphaFoldDB" id="A0A4Y7RII4"/>
<feature type="domain" description="HTH cro/C1-type" evidence="1">
    <location>
        <begin position="6"/>
        <end position="60"/>
    </location>
</feature>
<dbReference type="InterPro" id="IPR001387">
    <property type="entry name" value="Cro/C1-type_HTH"/>
</dbReference>
<dbReference type="SMART" id="SM00530">
    <property type="entry name" value="HTH_XRE"/>
    <property type="match status" value="1"/>
</dbReference>
<evidence type="ECO:0000313" key="2">
    <source>
        <dbReference type="EMBL" id="TEB08626.1"/>
    </source>
</evidence>
<keyword evidence="3" id="KW-1185">Reference proteome</keyword>
<sequence length="70" mass="7757">MRPTALKLARIKAGLRQNEVSSATGIAITTLSRLENRKARPSLMVLQKLSKVLNTPLDQLAQDYPIKEAQ</sequence>
<evidence type="ECO:0000313" key="3">
    <source>
        <dbReference type="Proteomes" id="UP000298324"/>
    </source>
</evidence>
<comment type="caution">
    <text evidence="2">The sequence shown here is derived from an EMBL/GenBank/DDBJ whole genome shotgun (WGS) entry which is preliminary data.</text>
</comment>
<evidence type="ECO:0000259" key="1">
    <source>
        <dbReference type="PROSITE" id="PS50943"/>
    </source>
</evidence>
<proteinExistence type="predicted"/>
<dbReference type="Proteomes" id="UP000298324">
    <property type="component" value="Unassembled WGS sequence"/>
</dbReference>
<accession>A0A4Y7RII4</accession>
<dbReference type="SUPFAM" id="SSF47413">
    <property type="entry name" value="lambda repressor-like DNA-binding domains"/>
    <property type="match status" value="1"/>
</dbReference>
<gene>
    <name evidence="2" type="ORF">Psch_02192</name>
</gene>